<gene>
    <name evidence="2" type="ORF">V6N11_006545</name>
</gene>
<evidence type="ECO:0000313" key="3">
    <source>
        <dbReference type="Proteomes" id="UP001396334"/>
    </source>
</evidence>
<evidence type="ECO:0000313" key="2">
    <source>
        <dbReference type="EMBL" id="KAK9015435.1"/>
    </source>
</evidence>
<keyword evidence="3" id="KW-1185">Reference proteome</keyword>
<accession>A0ABR2RR60</accession>
<feature type="chain" id="PRO_5047405621" evidence="1">
    <location>
        <begin position="22"/>
        <end position="165"/>
    </location>
</feature>
<proteinExistence type="predicted"/>
<evidence type="ECO:0000256" key="1">
    <source>
        <dbReference type="SAM" id="SignalP"/>
    </source>
</evidence>
<name>A0ABR2RR60_9ROSI</name>
<feature type="signal peptide" evidence="1">
    <location>
        <begin position="1"/>
        <end position="21"/>
    </location>
</feature>
<dbReference type="EMBL" id="JBBPBN010000021">
    <property type="protein sequence ID" value="KAK9015435.1"/>
    <property type="molecule type" value="Genomic_DNA"/>
</dbReference>
<organism evidence="2 3">
    <name type="scientific">Hibiscus sabdariffa</name>
    <name type="common">roselle</name>
    <dbReference type="NCBI Taxonomy" id="183260"/>
    <lineage>
        <taxon>Eukaryota</taxon>
        <taxon>Viridiplantae</taxon>
        <taxon>Streptophyta</taxon>
        <taxon>Embryophyta</taxon>
        <taxon>Tracheophyta</taxon>
        <taxon>Spermatophyta</taxon>
        <taxon>Magnoliopsida</taxon>
        <taxon>eudicotyledons</taxon>
        <taxon>Gunneridae</taxon>
        <taxon>Pentapetalae</taxon>
        <taxon>rosids</taxon>
        <taxon>malvids</taxon>
        <taxon>Malvales</taxon>
        <taxon>Malvaceae</taxon>
        <taxon>Malvoideae</taxon>
        <taxon>Hibiscus</taxon>
    </lineage>
</organism>
<reference evidence="2 3" key="1">
    <citation type="journal article" date="2024" name="G3 (Bethesda)">
        <title>Genome assembly of Hibiscus sabdariffa L. provides insights into metabolisms of medicinal natural products.</title>
        <authorList>
            <person name="Kim T."/>
        </authorList>
    </citation>
    <scope>NUCLEOTIDE SEQUENCE [LARGE SCALE GENOMIC DNA]</scope>
    <source>
        <strain evidence="2">TK-2024</strain>
        <tissue evidence="2">Old leaves</tissue>
    </source>
</reference>
<dbReference type="Proteomes" id="UP001396334">
    <property type="component" value="Unassembled WGS sequence"/>
</dbReference>
<comment type="caution">
    <text evidence="2">The sequence shown here is derived from an EMBL/GenBank/DDBJ whole genome shotgun (WGS) entry which is preliminary data.</text>
</comment>
<sequence length="165" mass="18482">MAPASPGLVSLLIIVPSSTTGSQVRFLISLQLWILVKATTSRSMKSCSSDGQQFYLRIYGVKGRKFFRLGSMVHAGWTGRSEYWPSLQSLPVFPYHLRQSTPELLPIIRPPPKPPHHSVLSLLVGGGYRRLEPELPSRMLVVSTFGLLVLSFGDTYVWQRITSRL</sequence>
<protein>
    <submittedName>
        <fullName evidence="2">Uncharacterized protein</fullName>
    </submittedName>
</protein>
<keyword evidence="1" id="KW-0732">Signal</keyword>